<evidence type="ECO:0000313" key="1">
    <source>
        <dbReference type="EMBL" id="OJJ44908.1"/>
    </source>
</evidence>
<dbReference type="EMBL" id="KV878346">
    <property type="protein sequence ID" value="OJJ44908.1"/>
    <property type="molecule type" value="Genomic_DNA"/>
</dbReference>
<name>A0A1L9SCQ8_9EURO</name>
<dbReference type="VEuPathDB" id="FungiDB:ASPZODRAFT_17821"/>
<gene>
    <name evidence="1" type="ORF">ASPZODRAFT_17821</name>
</gene>
<proteinExistence type="predicted"/>
<sequence>MYHERVSSGHRWSGISSAVGPVSHSALFLDGWPTVVLGSTVNNAYGALSPWDKCQVVRGSHVPPGSGLLCLDSLSTSAATSPEESPRARLLSSRHSFCLSAAGCIACGESPSTQQPSLLSPSDLFQQFVDSHQKASPPRSFGCWLERTPTSASANPSLTLAAWRLALLRHGGLATFSWKLSETEKSC</sequence>
<keyword evidence="2" id="KW-1185">Reference proteome</keyword>
<evidence type="ECO:0000313" key="2">
    <source>
        <dbReference type="Proteomes" id="UP000184188"/>
    </source>
</evidence>
<accession>A0A1L9SCQ8</accession>
<dbReference type="GeneID" id="34613559"/>
<dbReference type="Proteomes" id="UP000184188">
    <property type="component" value="Unassembled WGS sequence"/>
</dbReference>
<protein>
    <submittedName>
        <fullName evidence="1">Uncharacterized protein</fullName>
    </submittedName>
</protein>
<dbReference type="AlphaFoldDB" id="A0A1L9SCQ8"/>
<dbReference type="RefSeq" id="XP_022579418.1">
    <property type="nucleotide sequence ID" value="XM_022727095.1"/>
</dbReference>
<organism evidence="1 2">
    <name type="scientific">Penicilliopsis zonata CBS 506.65</name>
    <dbReference type="NCBI Taxonomy" id="1073090"/>
    <lineage>
        <taxon>Eukaryota</taxon>
        <taxon>Fungi</taxon>
        <taxon>Dikarya</taxon>
        <taxon>Ascomycota</taxon>
        <taxon>Pezizomycotina</taxon>
        <taxon>Eurotiomycetes</taxon>
        <taxon>Eurotiomycetidae</taxon>
        <taxon>Eurotiales</taxon>
        <taxon>Aspergillaceae</taxon>
        <taxon>Penicilliopsis</taxon>
    </lineage>
</organism>
<reference evidence="2" key="1">
    <citation type="journal article" date="2017" name="Genome Biol.">
        <title>Comparative genomics reveals high biological diversity and specific adaptations in the industrially and medically important fungal genus Aspergillus.</title>
        <authorList>
            <person name="de Vries R.P."/>
            <person name="Riley R."/>
            <person name="Wiebenga A."/>
            <person name="Aguilar-Osorio G."/>
            <person name="Amillis S."/>
            <person name="Uchima C.A."/>
            <person name="Anderluh G."/>
            <person name="Asadollahi M."/>
            <person name="Askin M."/>
            <person name="Barry K."/>
            <person name="Battaglia E."/>
            <person name="Bayram O."/>
            <person name="Benocci T."/>
            <person name="Braus-Stromeyer S.A."/>
            <person name="Caldana C."/>
            <person name="Canovas D."/>
            <person name="Cerqueira G.C."/>
            <person name="Chen F."/>
            <person name="Chen W."/>
            <person name="Choi C."/>
            <person name="Clum A."/>
            <person name="Dos Santos R.A."/>
            <person name="Damasio A.R."/>
            <person name="Diallinas G."/>
            <person name="Emri T."/>
            <person name="Fekete E."/>
            <person name="Flipphi M."/>
            <person name="Freyberg S."/>
            <person name="Gallo A."/>
            <person name="Gournas C."/>
            <person name="Habgood R."/>
            <person name="Hainaut M."/>
            <person name="Harispe M.L."/>
            <person name="Henrissat B."/>
            <person name="Hilden K.S."/>
            <person name="Hope R."/>
            <person name="Hossain A."/>
            <person name="Karabika E."/>
            <person name="Karaffa L."/>
            <person name="Karanyi Z."/>
            <person name="Krasevec N."/>
            <person name="Kuo A."/>
            <person name="Kusch H."/>
            <person name="LaButti K."/>
            <person name="Lagendijk E.L."/>
            <person name="Lapidus A."/>
            <person name="Levasseur A."/>
            <person name="Lindquist E."/>
            <person name="Lipzen A."/>
            <person name="Logrieco A.F."/>
            <person name="MacCabe A."/>
            <person name="Maekelae M.R."/>
            <person name="Malavazi I."/>
            <person name="Melin P."/>
            <person name="Meyer V."/>
            <person name="Mielnichuk N."/>
            <person name="Miskei M."/>
            <person name="Molnar A.P."/>
            <person name="Mule G."/>
            <person name="Ngan C.Y."/>
            <person name="Orejas M."/>
            <person name="Orosz E."/>
            <person name="Ouedraogo J.P."/>
            <person name="Overkamp K.M."/>
            <person name="Park H.-S."/>
            <person name="Perrone G."/>
            <person name="Piumi F."/>
            <person name="Punt P.J."/>
            <person name="Ram A.F."/>
            <person name="Ramon A."/>
            <person name="Rauscher S."/>
            <person name="Record E."/>
            <person name="Riano-Pachon D.M."/>
            <person name="Robert V."/>
            <person name="Roehrig J."/>
            <person name="Ruller R."/>
            <person name="Salamov A."/>
            <person name="Salih N.S."/>
            <person name="Samson R.A."/>
            <person name="Sandor E."/>
            <person name="Sanguinetti M."/>
            <person name="Schuetze T."/>
            <person name="Sepcic K."/>
            <person name="Shelest E."/>
            <person name="Sherlock G."/>
            <person name="Sophianopoulou V."/>
            <person name="Squina F.M."/>
            <person name="Sun H."/>
            <person name="Susca A."/>
            <person name="Todd R.B."/>
            <person name="Tsang A."/>
            <person name="Unkles S.E."/>
            <person name="van de Wiele N."/>
            <person name="van Rossen-Uffink D."/>
            <person name="Oliveira J.V."/>
            <person name="Vesth T.C."/>
            <person name="Visser J."/>
            <person name="Yu J.-H."/>
            <person name="Zhou M."/>
            <person name="Andersen M.R."/>
            <person name="Archer D.B."/>
            <person name="Baker S.E."/>
            <person name="Benoit I."/>
            <person name="Brakhage A.A."/>
            <person name="Braus G.H."/>
            <person name="Fischer R."/>
            <person name="Frisvad J.C."/>
            <person name="Goldman G.H."/>
            <person name="Houbraken J."/>
            <person name="Oakley B."/>
            <person name="Pocsi I."/>
            <person name="Scazzocchio C."/>
            <person name="Seiboth B."/>
            <person name="vanKuyk P.A."/>
            <person name="Wortman J."/>
            <person name="Dyer P.S."/>
            <person name="Grigoriev I.V."/>
        </authorList>
    </citation>
    <scope>NUCLEOTIDE SEQUENCE [LARGE SCALE GENOMIC DNA]</scope>
    <source>
        <strain evidence="2">CBS 506.65</strain>
    </source>
</reference>